<dbReference type="GO" id="GO:0007166">
    <property type="term" value="P:cell surface receptor signaling pathway"/>
    <property type="evidence" value="ECO:0007669"/>
    <property type="project" value="InterPro"/>
</dbReference>
<name>A0A7N2L4U2_QUELO</name>
<dbReference type="InParanoid" id="A0A7N2L4U2"/>
<reference evidence="4" key="2">
    <citation type="submission" date="2021-01" db="UniProtKB">
        <authorList>
            <consortium name="EnsemblPlants"/>
        </authorList>
    </citation>
    <scope>IDENTIFICATION</scope>
</reference>
<dbReference type="GO" id="GO:0005524">
    <property type="term" value="F:ATP binding"/>
    <property type="evidence" value="ECO:0007669"/>
    <property type="project" value="UniProtKB-KW"/>
</dbReference>
<evidence type="ECO:0000256" key="1">
    <source>
        <dbReference type="ARBA" id="ARBA00022741"/>
    </source>
</evidence>
<dbReference type="GO" id="GO:0005886">
    <property type="term" value="C:plasma membrane"/>
    <property type="evidence" value="ECO:0007669"/>
    <property type="project" value="TreeGrafter"/>
</dbReference>
<organism evidence="4 5">
    <name type="scientific">Quercus lobata</name>
    <name type="common">Valley oak</name>
    <dbReference type="NCBI Taxonomy" id="97700"/>
    <lineage>
        <taxon>Eukaryota</taxon>
        <taxon>Viridiplantae</taxon>
        <taxon>Streptophyta</taxon>
        <taxon>Embryophyta</taxon>
        <taxon>Tracheophyta</taxon>
        <taxon>Spermatophyta</taxon>
        <taxon>Magnoliopsida</taxon>
        <taxon>eudicotyledons</taxon>
        <taxon>Gunneridae</taxon>
        <taxon>Pentapetalae</taxon>
        <taxon>rosids</taxon>
        <taxon>fabids</taxon>
        <taxon>Fagales</taxon>
        <taxon>Fagaceae</taxon>
        <taxon>Quercus</taxon>
    </lineage>
</organism>
<protein>
    <recommendedName>
        <fullName evidence="3">Protein kinase domain-containing protein</fullName>
    </recommendedName>
</protein>
<dbReference type="GO" id="GO:0004674">
    <property type="term" value="F:protein serine/threonine kinase activity"/>
    <property type="evidence" value="ECO:0007669"/>
    <property type="project" value="TreeGrafter"/>
</dbReference>
<dbReference type="InterPro" id="IPR045274">
    <property type="entry name" value="WAK-like"/>
</dbReference>
<keyword evidence="2" id="KW-0067">ATP-binding</keyword>
<dbReference type="InterPro" id="IPR000719">
    <property type="entry name" value="Prot_kinase_dom"/>
</dbReference>
<dbReference type="PROSITE" id="PS50011">
    <property type="entry name" value="PROTEIN_KINASE_DOM"/>
    <property type="match status" value="1"/>
</dbReference>
<sequence>MENIMLGIIKDIVVGSQMTVHQNVVQLLGCCLETKYFDPTEAVHFEPLTWKCRLRIAMGIANAVANLHTAFSRPIIHRVVRLAITILVENNVAKLIDFSHLRSIPIKPYVEQNWLIEIVDPMLQTEGINQEQILAFAQTALRCISDTADSPTIIDAAKQLRRIYQFFSPP</sequence>
<dbReference type="SUPFAM" id="SSF56112">
    <property type="entry name" value="Protein kinase-like (PK-like)"/>
    <property type="match status" value="1"/>
</dbReference>
<dbReference type="EMBL" id="LRBV02000003">
    <property type="status" value="NOT_ANNOTATED_CDS"/>
    <property type="molecule type" value="Genomic_DNA"/>
</dbReference>
<evidence type="ECO:0000259" key="3">
    <source>
        <dbReference type="PROSITE" id="PS50011"/>
    </source>
</evidence>
<dbReference type="AlphaFoldDB" id="A0A7N2L4U2"/>
<proteinExistence type="predicted"/>
<dbReference type="PANTHER" id="PTHR27005">
    <property type="entry name" value="WALL-ASSOCIATED RECEPTOR KINASE-LIKE 21"/>
    <property type="match status" value="1"/>
</dbReference>
<dbReference type="Gramene" id="QL03p007524:mrna">
    <property type="protein sequence ID" value="QL03p007524:mrna"/>
    <property type="gene ID" value="QL03p007524"/>
</dbReference>
<reference evidence="4 5" key="1">
    <citation type="journal article" date="2016" name="G3 (Bethesda)">
        <title>First Draft Assembly and Annotation of the Genome of a California Endemic Oak Quercus lobata Nee (Fagaceae).</title>
        <authorList>
            <person name="Sork V.L."/>
            <person name="Fitz-Gibbon S.T."/>
            <person name="Puiu D."/>
            <person name="Crepeau M."/>
            <person name="Gugger P.F."/>
            <person name="Sherman R."/>
            <person name="Stevens K."/>
            <person name="Langley C.H."/>
            <person name="Pellegrini M."/>
            <person name="Salzberg S.L."/>
        </authorList>
    </citation>
    <scope>NUCLEOTIDE SEQUENCE [LARGE SCALE GENOMIC DNA]</scope>
    <source>
        <strain evidence="4 5">cv. SW786</strain>
    </source>
</reference>
<keyword evidence="5" id="KW-1185">Reference proteome</keyword>
<dbReference type="PANTHER" id="PTHR27005:SF466">
    <property type="entry name" value="NON-FUNCTIONAL PSEUDOKINASE ZED1-LIKE"/>
    <property type="match status" value="1"/>
</dbReference>
<dbReference type="EnsemblPlants" id="QL03p007524:mrna">
    <property type="protein sequence ID" value="QL03p007524:mrna"/>
    <property type="gene ID" value="QL03p007524"/>
</dbReference>
<evidence type="ECO:0000256" key="2">
    <source>
        <dbReference type="ARBA" id="ARBA00022840"/>
    </source>
</evidence>
<evidence type="ECO:0000313" key="4">
    <source>
        <dbReference type="EnsemblPlants" id="QL03p007524:mrna"/>
    </source>
</evidence>
<accession>A0A7N2L4U2</accession>
<feature type="domain" description="Protein kinase" evidence="3">
    <location>
        <begin position="1"/>
        <end position="170"/>
    </location>
</feature>
<dbReference type="Proteomes" id="UP000594261">
    <property type="component" value="Chromosome 3"/>
</dbReference>
<keyword evidence="1" id="KW-0547">Nucleotide-binding</keyword>
<evidence type="ECO:0000313" key="5">
    <source>
        <dbReference type="Proteomes" id="UP000594261"/>
    </source>
</evidence>
<dbReference type="Gene3D" id="1.10.510.10">
    <property type="entry name" value="Transferase(Phosphotransferase) domain 1"/>
    <property type="match status" value="1"/>
</dbReference>
<dbReference type="InterPro" id="IPR011009">
    <property type="entry name" value="Kinase-like_dom_sf"/>
</dbReference>